<evidence type="ECO:0000313" key="4">
    <source>
        <dbReference type="EMBL" id="MDA3733297.1"/>
    </source>
</evidence>
<keyword evidence="5" id="KW-1185">Reference proteome</keyword>
<keyword evidence="2" id="KW-1133">Transmembrane helix</keyword>
<protein>
    <submittedName>
        <fullName evidence="4">PEGA domain-containing protein</fullName>
    </submittedName>
</protein>
<feature type="domain" description="PEGA" evidence="3">
    <location>
        <begin position="235"/>
        <end position="268"/>
    </location>
</feature>
<dbReference type="AlphaFoldDB" id="A0AA42DQC9"/>
<feature type="region of interest" description="Disordered" evidence="1">
    <location>
        <begin position="343"/>
        <end position="369"/>
    </location>
</feature>
<comment type="caution">
    <text evidence="4">The sequence shown here is derived from an EMBL/GenBank/DDBJ whole genome shotgun (WGS) entry which is preliminary data.</text>
</comment>
<feature type="transmembrane region" description="Helical" evidence="2">
    <location>
        <begin position="7"/>
        <end position="34"/>
    </location>
</feature>
<organism evidence="4 5">
    <name type="scientific">Holtiella tumoricola</name>
    <dbReference type="NCBI Taxonomy" id="3018743"/>
    <lineage>
        <taxon>Bacteria</taxon>
        <taxon>Bacillati</taxon>
        <taxon>Bacillota</taxon>
        <taxon>Clostridia</taxon>
        <taxon>Lachnospirales</taxon>
        <taxon>Cellulosilyticaceae</taxon>
        <taxon>Holtiella</taxon>
    </lineage>
</organism>
<dbReference type="RefSeq" id="WP_271013168.1">
    <property type="nucleotide sequence ID" value="NZ_JAQIFT010000061.1"/>
</dbReference>
<dbReference type="PANTHER" id="PTHR36194">
    <property type="entry name" value="S-LAYER-LIKE PROTEIN"/>
    <property type="match status" value="1"/>
</dbReference>
<evidence type="ECO:0000256" key="2">
    <source>
        <dbReference type="SAM" id="Phobius"/>
    </source>
</evidence>
<evidence type="ECO:0000313" key="5">
    <source>
        <dbReference type="Proteomes" id="UP001169242"/>
    </source>
</evidence>
<dbReference type="InterPro" id="IPR013229">
    <property type="entry name" value="PEGA"/>
</dbReference>
<dbReference type="Proteomes" id="UP001169242">
    <property type="component" value="Unassembled WGS sequence"/>
</dbReference>
<proteinExistence type="predicted"/>
<evidence type="ECO:0000256" key="1">
    <source>
        <dbReference type="SAM" id="MobiDB-lite"/>
    </source>
</evidence>
<gene>
    <name evidence="4" type="ORF">PBV87_17600</name>
</gene>
<keyword evidence="2" id="KW-0472">Membrane</keyword>
<dbReference type="EMBL" id="JAQIFT010000061">
    <property type="protein sequence ID" value="MDA3733297.1"/>
    <property type="molecule type" value="Genomic_DNA"/>
</dbReference>
<accession>A0AA42DQC9</accession>
<reference evidence="4" key="1">
    <citation type="journal article" date="2023" name="Int. J. Syst. Evol. Microbiol.">
        <title>&lt;i&gt;Holtiella tumoricola&lt;/i&gt; gen. nov. sp. nov., isolated from a human clinical sample.</title>
        <authorList>
            <person name="Allen-Vercoe E."/>
            <person name="Daigneault M.C."/>
            <person name="Vancuren S.J."/>
            <person name="Cochrane K."/>
            <person name="O'Neal L.L."/>
            <person name="Sankaranarayanan K."/>
            <person name="Lawson P.A."/>
        </authorList>
    </citation>
    <scope>NUCLEOTIDE SEQUENCE</scope>
    <source>
        <strain evidence="4">CC70A</strain>
    </source>
</reference>
<sequence length="439" mass="49964">MKKNKTFVTTVIISSIVGFIVLLAAMFVGIKYFVTETVPKEPQKAIVNEVEDNNFYISITGVIRNLEEQSIDILDIEKREIKTYQVQTTTRVQDSTEKTMPYSALKVGDIVELIYQSQKDNLVCVRISPNAFTKTDMKNLDIDRSNRTLKIGSVLYHYTGHTNIVDEEDNIINMHEVNDYDILELKGIDDQVFSVKVLAREGYIHIGKLPIYDGYLEINRNRQVPLSEDMNPLPLVAGEHNVVLQLKGYEPITRTITIESGKTLELDHEEFKRLQTTLNIQVLNTDQDYKVKIKDKVYKKGEVITLPTDTYTVEITASGFKPYVQTLNLQEGNVVMKANLVSEVSEEEESSSESESKKEEQDNNQANQVDYKVSISSDPKDAEVYINGAYKGITPFKGTLEVGEYSIILKKEGYKNYETNILIDQSDDQNSYLYTLIPN</sequence>
<feature type="domain" description="PEGA" evidence="3">
    <location>
        <begin position="371"/>
        <end position="428"/>
    </location>
</feature>
<dbReference type="Pfam" id="PF08308">
    <property type="entry name" value="PEGA"/>
    <property type="match status" value="2"/>
</dbReference>
<name>A0AA42DQC9_9FIRM</name>
<dbReference type="PANTHER" id="PTHR36194:SF1">
    <property type="entry name" value="S-LAYER-LIKE PROTEIN"/>
    <property type="match status" value="1"/>
</dbReference>
<keyword evidence="2" id="KW-0812">Transmembrane</keyword>
<evidence type="ECO:0000259" key="3">
    <source>
        <dbReference type="Pfam" id="PF08308"/>
    </source>
</evidence>